<dbReference type="EMBL" id="JAESDN010000016">
    <property type="protein sequence ID" value="KAG7041167.1"/>
    <property type="molecule type" value="Genomic_DNA"/>
</dbReference>
<gene>
    <name evidence="2" type="ORF">JMJ77_008871</name>
</gene>
<protein>
    <submittedName>
        <fullName evidence="2">Uncharacterized protein</fullName>
    </submittedName>
</protein>
<dbReference type="AlphaFoldDB" id="A0A9P7QTH2"/>
<evidence type="ECO:0000313" key="2">
    <source>
        <dbReference type="EMBL" id="KAG7041167.1"/>
    </source>
</evidence>
<name>A0A9P7QTH2_9PEZI</name>
<evidence type="ECO:0000256" key="1">
    <source>
        <dbReference type="SAM" id="MobiDB-lite"/>
    </source>
</evidence>
<organism evidence="2 3">
    <name type="scientific">Colletotrichum scovillei</name>
    <dbReference type="NCBI Taxonomy" id="1209932"/>
    <lineage>
        <taxon>Eukaryota</taxon>
        <taxon>Fungi</taxon>
        <taxon>Dikarya</taxon>
        <taxon>Ascomycota</taxon>
        <taxon>Pezizomycotina</taxon>
        <taxon>Sordariomycetes</taxon>
        <taxon>Hypocreomycetidae</taxon>
        <taxon>Glomerellales</taxon>
        <taxon>Glomerellaceae</taxon>
        <taxon>Colletotrichum</taxon>
        <taxon>Colletotrichum acutatum species complex</taxon>
    </lineage>
</organism>
<feature type="region of interest" description="Disordered" evidence="1">
    <location>
        <begin position="1"/>
        <end position="20"/>
    </location>
</feature>
<keyword evidence="3" id="KW-1185">Reference proteome</keyword>
<dbReference type="Proteomes" id="UP000699042">
    <property type="component" value="Unassembled WGS sequence"/>
</dbReference>
<evidence type="ECO:0000313" key="3">
    <source>
        <dbReference type="Proteomes" id="UP000699042"/>
    </source>
</evidence>
<feature type="compositionally biased region" description="Polar residues" evidence="1">
    <location>
        <begin position="1"/>
        <end position="10"/>
    </location>
</feature>
<proteinExistence type="predicted"/>
<feature type="region of interest" description="Disordered" evidence="1">
    <location>
        <begin position="60"/>
        <end position="82"/>
    </location>
</feature>
<comment type="caution">
    <text evidence="2">The sequence shown here is derived from an EMBL/GenBank/DDBJ whole genome shotgun (WGS) entry which is preliminary data.</text>
</comment>
<sequence>MRTETGLMQQKQEEDACHSAMAPSATDAAMVGMSRCFSLQNPSFYLALAFTTASVPIPTCGLPSDSQRHGEGTPSITRPYLD</sequence>
<reference evidence="2" key="1">
    <citation type="submission" date="2021-05" db="EMBL/GenBank/DDBJ databases">
        <title>Comparative genomics of three Colletotrichum scovillei strains and genetic complementation revealed genes involved fungal growth and virulence on chili pepper.</title>
        <authorList>
            <person name="Hsieh D.-K."/>
            <person name="Chuang S.-C."/>
            <person name="Chen C.-Y."/>
            <person name="Chao Y.-T."/>
            <person name="Lu M.-Y.J."/>
            <person name="Lee M.-H."/>
            <person name="Shih M.-C."/>
        </authorList>
    </citation>
    <scope>NUCLEOTIDE SEQUENCE</scope>
    <source>
        <strain evidence="2">Coll-153</strain>
    </source>
</reference>
<accession>A0A9P7QTH2</accession>